<protein>
    <submittedName>
        <fullName evidence="2">Uncharacterized protein</fullName>
    </submittedName>
</protein>
<dbReference type="AlphaFoldDB" id="A0A7V4DGI1"/>
<accession>A0A7V4DGI1</accession>
<keyword evidence="1" id="KW-0472">Membrane</keyword>
<feature type="transmembrane region" description="Helical" evidence="1">
    <location>
        <begin position="324"/>
        <end position="346"/>
    </location>
</feature>
<feature type="transmembrane region" description="Helical" evidence="1">
    <location>
        <begin position="278"/>
        <end position="304"/>
    </location>
</feature>
<feature type="transmembrane region" description="Helical" evidence="1">
    <location>
        <begin position="353"/>
        <end position="373"/>
    </location>
</feature>
<evidence type="ECO:0000256" key="1">
    <source>
        <dbReference type="SAM" id="Phobius"/>
    </source>
</evidence>
<keyword evidence="1" id="KW-0812">Transmembrane</keyword>
<reference evidence="2" key="1">
    <citation type="journal article" date="2020" name="mSystems">
        <title>Genome- and Community-Level Interaction Insights into Carbon Utilization and Element Cycling Functions of Hydrothermarchaeota in Hydrothermal Sediment.</title>
        <authorList>
            <person name="Zhou Z."/>
            <person name="Liu Y."/>
            <person name="Xu W."/>
            <person name="Pan J."/>
            <person name="Luo Z.H."/>
            <person name="Li M."/>
        </authorList>
    </citation>
    <scope>NUCLEOTIDE SEQUENCE [LARGE SCALE GENOMIC DNA]</scope>
    <source>
        <strain evidence="2">SpSt-716</strain>
    </source>
</reference>
<dbReference type="EMBL" id="DTEN01000142">
    <property type="protein sequence ID" value="HGI74749.1"/>
    <property type="molecule type" value="Genomic_DNA"/>
</dbReference>
<feature type="transmembrane region" description="Helical" evidence="1">
    <location>
        <begin position="123"/>
        <end position="142"/>
    </location>
</feature>
<name>A0A7V4DGI1_9BACT</name>
<proteinExistence type="predicted"/>
<comment type="caution">
    <text evidence="2">The sequence shown here is derived from an EMBL/GenBank/DDBJ whole genome shotgun (WGS) entry which is preliminary data.</text>
</comment>
<organism evidence="2">
    <name type="scientific">Candidatus Caldatribacterium californiense</name>
    <dbReference type="NCBI Taxonomy" id="1454726"/>
    <lineage>
        <taxon>Bacteria</taxon>
        <taxon>Pseudomonadati</taxon>
        <taxon>Atribacterota</taxon>
        <taxon>Atribacteria</taxon>
        <taxon>Atribacterales</taxon>
        <taxon>Candidatus Caldatribacteriaceae</taxon>
        <taxon>Candidatus Caldatribacterium</taxon>
    </lineage>
</organism>
<keyword evidence="1" id="KW-1133">Transmembrane helix</keyword>
<gene>
    <name evidence="2" type="ORF">ENU96_03600</name>
</gene>
<feature type="transmembrane region" description="Helical" evidence="1">
    <location>
        <begin position="99"/>
        <end position="117"/>
    </location>
</feature>
<feature type="transmembrane region" description="Helical" evidence="1">
    <location>
        <begin position="203"/>
        <end position="223"/>
    </location>
</feature>
<sequence>MSAHGLFRSAGYPIRENEKPGDSLLVLYQRTRELCVSAIDPYEIAVHLEAMGYNRYRVQKEFGLDGVFQLAEKLYALVPRDFPPVPRGIPPLQTARQLAIRYLVVLSTFLAILFFHLRGGGMGWPVAIWLLAWGQMGYFLVYRAEAELAPPRTVEAKTSIALLGLGVAAVLSFMSPNPWDTFSGSVFWVGAIRAFWDGRVRTVVLSAIAAFLGAYLGLERISFLSAGLFSMGKFLVRSCWNGWQWLLHSWPRALYPFLYGLGQGLFLYGAFHRLSFEILWQIMVFLVAWLFFFDFALHRFGIALNRSLWGNTSFATLFSGIRSVLLLCIAILLLPLAVSLGLLCFLSSAYVPFLLSGFWAVITGSGVFLFSLGEQKRPAMVLFVAGVTIAIFEPLAILASVVAMGISLACLSLKLCQPLGYGLWFL</sequence>
<evidence type="ECO:0000313" key="2">
    <source>
        <dbReference type="EMBL" id="HGI74749.1"/>
    </source>
</evidence>
<feature type="transmembrane region" description="Helical" evidence="1">
    <location>
        <begin position="379"/>
        <end position="411"/>
    </location>
</feature>